<protein>
    <submittedName>
        <fullName evidence="2">Uncharacterized protein</fullName>
    </submittedName>
</protein>
<evidence type="ECO:0000313" key="3">
    <source>
        <dbReference type="Proteomes" id="UP001232755"/>
    </source>
</evidence>
<name>A0ABU0QHR0_9ACTN</name>
<proteinExistence type="predicted"/>
<evidence type="ECO:0000256" key="1">
    <source>
        <dbReference type="SAM" id="Phobius"/>
    </source>
</evidence>
<dbReference type="EMBL" id="JAUSYP010000001">
    <property type="protein sequence ID" value="MDQ0746899.1"/>
    <property type="molecule type" value="Genomic_DNA"/>
</dbReference>
<sequence>MTTELRLARSRMEKWRTYACFVQLTLSACTLILVVLLR</sequence>
<keyword evidence="3" id="KW-1185">Reference proteome</keyword>
<feature type="transmembrane region" description="Helical" evidence="1">
    <location>
        <begin position="15"/>
        <end position="37"/>
    </location>
</feature>
<accession>A0ABU0QHR0</accession>
<comment type="caution">
    <text evidence="2">The sequence shown here is derived from an EMBL/GenBank/DDBJ whole genome shotgun (WGS) entry which is preliminary data.</text>
</comment>
<reference evidence="2 3" key="1">
    <citation type="submission" date="2023-07" db="EMBL/GenBank/DDBJ databases">
        <title>Comparative genomics of wheat-associated soil bacteria to identify genetic determinants of phenazine resistance.</title>
        <authorList>
            <person name="Mouncey N."/>
        </authorList>
    </citation>
    <scope>NUCLEOTIDE SEQUENCE [LARGE SCALE GENOMIC DNA]</scope>
    <source>
        <strain evidence="2 3">B3I12</strain>
    </source>
</reference>
<gene>
    <name evidence="2" type="ORF">QF034_001130</name>
</gene>
<dbReference type="PROSITE" id="PS51257">
    <property type="entry name" value="PROKAR_LIPOPROTEIN"/>
    <property type="match status" value="1"/>
</dbReference>
<keyword evidence="1" id="KW-1133">Transmembrane helix</keyword>
<keyword evidence="1" id="KW-0472">Membrane</keyword>
<organism evidence="2 3">
    <name type="scientific">Streptomyces africanus</name>
    <dbReference type="NCBI Taxonomy" id="231024"/>
    <lineage>
        <taxon>Bacteria</taxon>
        <taxon>Bacillati</taxon>
        <taxon>Actinomycetota</taxon>
        <taxon>Actinomycetes</taxon>
        <taxon>Kitasatosporales</taxon>
        <taxon>Streptomycetaceae</taxon>
        <taxon>Streptomyces</taxon>
    </lineage>
</organism>
<dbReference type="Proteomes" id="UP001232755">
    <property type="component" value="Unassembled WGS sequence"/>
</dbReference>
<evidence type="ECO:0000313" key="2">
    <source>
        <dbReference type="EMBL" id="MDQ0746899.1"/>
    </source>
</evidence>
<keyword evidence="1" id="KW-0812">Transmembrane</keyword>